<evidence type="ECO:0000256" key="2">
    <source>
        <dbReference type="SAM" id="Phobius"/>
    </source>
</evidence>
<sequence>MSSIYRKGRDGYYYYQTYVYNPETGKKDKRIFHSLGTRELTQAEEKQAELDIQYEKQITGKQKKSIFSFFSDQRKSIGLVFVTVIITVFIMNTFQNEPAPNKKFIKKAESPSVNQKKVQVQDKPQESPPVVVKKEKKPTDPSKVLKQKSKQKKPKPAIPEHKVVRVDRLSGAFDQGKVYVTVAKKASTASLRLLCKKLTDQHKEFSNIVICIYDSSPAGQELAQGTKSNYSTEAQKKAWLAMYSYNPVEGDYFDNNPGGYLGAY</sequence>
<reference evidence="3" key="1">
    <citation type="submission" date="2018-05" db="EMBL/GenBank/DDBJ databases">
        <authorList>
            <person name="Lanie J.A."/>
            <person name="Ng W.-L."/>
            <person name="Kazmierczak K.M."/>
            <person name="Andrzejewski T.M."/>
            <person name="Davidsen T.M."/>
            <person name="Wayne K.J."/>
            <person name="Tettelin H."/>
            <person name="Glass J.I."/>
            <person name="Rusch D."/>
            <person name="Podicherti R."/>
            <person name="Tsui H.-C.T."/>
            <person name="Winkler M.E."/>
        </authorList>
    </citation>
    <scope>NUCLEOTIDE SEQUENCE</scope>
</reference>
<accession>A0A381UL90</accession>
<gene>
    <name evidence="3" type="ORF">METZ01_LOCUS81779</name>
</gene>
<proteinExistence type="predicted"/>
<keyword evidence="2" id="KW-1133">Transmembrane helix</keyword>
<feature type="transmembrane region" description="Helical" evidence="2">
    <location>
        <begin position="76"/>
        <end position="94"/>
    </location>
</feature>
<dbReference type="EMBL" id="UINC01006667">
    <property type="protein sequence ID" value="SVA28925.1"/>
    <property type="molecule type" value="Genomic_DNA"/>
</dbReference>
<feature type="compositionally biased region" description="Basic residues" evidence="1">
    <location>
        <begin position="145"/>
        <end position="155"/>
    </location>
</feature>
<name>A0A381UL90_9ZZZZ</name>
<protein>
    <submittedName>
        <fullName evidence="3">Uncharacterized protein</fullName>
    </submittedName>
</protein>
<evidence type="ECO:0000256" key="1">
    <source>
        <dbReference type="SAM" id="MobiDB-lite"/>
    </source>
</evidence>
<dbReference type="AlphaFoldDB" id="A0A381UL90"/>
<evidence type="ECO:0000313" key="3">
    <source>
        <dbReference type="EMBL" id="SVA28925.1"/>
    </source>
</evidence>
<feature type="region of interest" description="Disordered" evidence="1">
    <location>
        <begin position="107"/>
        <end position="159"/>
    </location>
</feature>
<keyword evidence="2" id="KW-0472">Membrane</keyword>
<keyword evidence="2" id="KW-0812">Transmembrane</keyword>
<organism evidence="3">
    <name type="scientific">marine metagenome</name>
    <dbReference type="NCBI Taxonomy" id="408172"/>
    <lineage>
        <taxon>unclassified sequences</taxon>
        <taxon>metagenomes</taxon>
        <taxon>ecological metagenomes</taxon>
    </lineage>
</organism>